<evidence type="ECO:0000313" key="2">
    <source>
        <dbReference type="Proteomes" id="UP000561045"/>
    </source>
</evidence>
<reference evidence="1 2" key="1">
    <citation type="submission" date="2020-08" db="EMBL/GenBank/DDBJ databases">
        <title>Genomic Encyclopedia of Type Strains, Phase IV (KMG-IV): sequencing the most valuable type-strain genomes for metagenomic binning, comparative biology and taxonomic classification.</title>
        <authorList>
            <person name="Goeker M."/>
        </authorList>
    </citation>
    <scope>NUCLEOTIDE SEQUENCE [LARGE SCALE GENOMIC DNA]</scope>
    <source>
        <strain evidence="1 2">DSM 106739</strain>
    </source>
</reference>
<gene>
    <name evidence="1" type="ORF">GGR36_001197</name>
</gene>
<name>A0A840BJZ3_9RHOO</name>
<comment type="caution">
    <text evidence="1">The sequence shown here is derived from an EMBL/GenBank/DDBJ whole genome shotgun (WGS) entry which is preliminary data.</text>
</comment>
<organism evidence="1 2">
    <name type="scientific">Niveibacterium umoris</name>
    <dbReference type="NCBI Taxonomy" id="1193620"/>
    <lineage>
        <taxon>Bacteria</taxon>
        <taxon>Pseudomonadati</taxon>
        <taxon>Pseudomonadota</taxon>
        <taxon>Betaproteobacteria</taxon>
        <taxon>Rhodocyclales</taxon>
        <taxon>Rhodocyclaceae</taxon>
        <taxon>Niveibacterium</taxon>
    </lineage>
</organism>
<keyword evidence="2" id="KW-1185">Reference proteome</keyword>
<evidence type="ECO:0008006" key="3">
    <source>
        <dbReference type="Google" id="ProtNLM"/>
    </source>
</evidence>
<protein>
    <recommendedName>
        <fullName evidence="3">Glycosyltransferase family 1 protein</fullName>
    </recommendedName>
</protein>
<dbReference type="AlphaFoldDB" id="A0A840BJZ3"/>
<dbReference type="Proteomes" id="UP000561045">
    <property type="component" value="Unassembled WGS sequence"/>
</dbReference>
<proteinExistence type="predicted"/>
<evidence type="ECO:0000313" key="1">
    <source>
        <dbReference type="EMBL" id="MBB4011889.1"/>
    </source>
</evidence>
<sequence length="333" mass="37342">MSTAIKIVYENHWNFGIHLADTLPLIRCGLELAGFRADIEKPLCPGTLNIVVENFDDSFADRLLAAADHGTRFIIVATEFMTGTTFNDFGKPEDVAPDKHYDNVRYWESRYRNFMRVAERAVAVWHLSEQQVGVYQATLPCPVGYLPHGYVEALRRIAFRPDAARDIDFLFTGTLTPYRREILDTLGRLGYEVKAAPMLTAHFHREDLVARTRVALNLRQHAGWMHPSNNRIHYHLNNGSLLLSEQCAVACDLDPFVARSDQIVEAAVATLESGSFGTRGEAARQSFATARPMGPLMAELVRQTLPRELVDALARTIQHADPGAPPSNRETMQ</sequence>
<dbReference type="RefSeq" id="WP_183632976.1">
    <property type="nucleotide sequence ID" value="NZ_BAABLE010000011.1"/>
</dbReference>
<dbReference type="EMBL" id="JACIET010000001">
    <property type="protein sequence ID" value="MBB4011889.1"/>
    <property type="molecule type" value="Genomic_DNA"/>
</dbReference>
<accession>A0A840BJZ3</accession>